<dbReference type="Pfam" id="PF14341">
    <property type="entry name" value="PilX_N"/>
    <property type="match status" value="1"/>
</dbReference>
<evidence type="ECO:0008006" key="5">
    <source>
        <dbReference type="Google" id="ProtNLM"/>
    </source>
</evidence>
<evidence type="ECO:0000259" key="1">
    <source>
        <dbReference type="Pfam" id="PF13681"/>
    </source>
</evidence>
<proteinExistence type="predicted"/>
<dbReference type="EMBL" id="CATWAF010000001">
    <property type="protein sequence ID" value="CAJ0686796.1"/>
    <property type="molecule type" value="Genomic_DNA"/>
</dbReference>
<dbReference type="RefSeq" id="WP_316868560.1">
    <property type="nucleotide sequence ID" value="NZ_CATWAF010000001.1"/>
</dbReference>
<organism evidence="3 4">
    <name type="scientific">Ralstonia wenshanensis</name>
    <dbReference type="NCBI Taxonomy" id="2842456"/>
    <lineage>
        <taxon>Bacteria</taxon>
        <taxon>Pseudomonadati</taxon>
        <taxon>Pseudomonadota</taxon>
        <taxon>Betaproteobacteria</taxon>
        <taxon>Burkholderiales</taxon>
        <taxon>Burkholderiaceae</taxon>
        <taxon>Ralstonia</taxon>
    </lineage>
</organism>
<evidence type="ECO:0000259" key="2">
    <source>
        <dbReference type="Pfam" id="PF14341"/>
    </source>
</evidence>
<accession>A0AAD2ELK3</accession>
<evidence type="ECO:0000313" key="4">
    <source>
        <dbReference type="Proteomes" id="UP001189915"/>
    </source>
</evidence>
<sequence length="214" mass="22507">MLMISTRARGRTMGFALITALVMLLVITLLAIGGARLAIDSKRMSRNQRDTDIAFQAAEAALRDAEYDIQNASAGNGTATNTRSAIFDPTKTTGFPGSGCNTGGPGTTTPYQGLCQPAPDGATAVWNTVSWSTSGTPQTVGFGDFTGRTFPTGTGLLPAQKPRYIIEILPDRTIGGNVQGPATFLYRITAVGWGPNLGAQVMLQSVYRKTDTPG</sequence>
<reference evidence="3 4" key="1">
    <citation type="submission" date="2023-07" db="EMBL/GenBank/DDBJ databases">
        <authorList>
            <person name="Peeters C."/>
        </authorList>
    </citation>
    <scope>NUCLEOTIDE SEQUENCE [LARGE SCALE GENOMIC DNA]</scope>
    <source>
        <strain evidence="3 4">LMG 18091</strain>
    </source>
</reference>
<evidence type="ECO:0000313" key="3">
    <source>
        <dbReference type="EMBL" id="CAJ0686796.1"/>
    </source>
</evidence>
<protein>
    <recommendedName>
        <fullName evidence="5">Pilus assembly protein PilX</fullName>
    </recommendedName>
</protein>
<comment type="caution">
    <text evidence="3">The sequence shown here is derived from an EMBL/GenBank/DDBJ whole genome shotgun (WGS) entry which is preliminary data.</text>
</comment>
<keyword evidence="4" id="KW-1185">Reference proteome</keyword>
<dbReference type="Proteomes" id="UP001189915">
    <property type="component" value="Unassembled WGS sequence"/>
</dbReference>
<dbReference type="InterPro" id="IPR025205">
    <property type="entry name" value="PilX/PilW_C"/>
</dbReference>
<dbReference type="AlphaFoldDB" id="A0AAD2ELK3"/>
<name>A0AAD2ELK3_9RALS</name>
<dbReference type="Pfam" id="PF13681">
    <property type="entry name" value="PilX"/>
    <property type="match status" value="1"/>
</dbReference>
<gene>
    <name evidence="3" type="ORF">LMG18091_00649</name>
</gene>
<feature type="domain" description="Type 4 fimbrial biogenesis protein PilX N-terminal" evidence="2">
    <location>
        <begin position="14"/>
        <end position="63"/>
    </location>
</feature>
<feature type="domain" description="PilX/PilW C-terminal" evidence="1">
    <location>
        <begin position="112"/>
        <end position="209"/>
    </location>
</feature>
<dbReference type="InterPro" id="IPR025746">
    <property type="entry name" value="PilX_N_dom"/>
</dbReference>